<dbReference type="Pfam" id="PF12172">
    <property type="entry name" value="zf-ChsH2"/>
    <property type="match status" value="1"/>
</dbReference>
<dbReference type="OrthoDB" id="9785144at2"/>
<dbReference type="Proteomes" id="UP000245624">
    <property type="component" value="Unassembled WGS sequence"/>
</dbReference>
<evidence type="ECO:0008006" key="5">
    <source>
        <dbReference type="Google" id="ProtNLM"/>
    </source>
</evidence>
<evidence type="ECO:0000259" key="1">
    <source>
        <dbReference type="Pfam" id="PF01796"/>
    </source>
</evidence>
<dbReference type="SUPFAM" id="SSF50249">
    <property type="entry name" value="Nucleic acid-binding proteins"/>
    <property type="match status" value="1"/>
</dbReference>
<evidence type="ECO:0000313" key="3">
    <source>
        <dbReference type="EMBL" id="PWU70189.1"/>
    </source>
</evidence>
<dbReference type="RefSeq" id="WP_109983069.1">
    <property type="nucleotide sequence ID" value="NZ_JAJUIE010000004.1"/>
</dbReference>
<dbReference type="InterPro" id="IPR012340">
    <property type="entry name" value="NA-bd_OB-fold"/>
</dbReference>
<evidence type="ECO:0000259" key="2">
    <source>
        <dbReference type="Pfam" id="PF12172"/>
    </source>
</evidence>
<dbReference type="Pfam" id="PF01796">
    <property type="entry name" value="OB_ChsH2_C"/>
    <property type="match status" value="1"/>
</dbReference>
<proteinExistence type="predicted"/>
<dbReference type="PANTHER" id="PTHR34075">
    <property type="entry name" value="BLR3430 PROTEIN"/>
    <property type="match status" value="1"/>
</dbReference>
<dbReference type="InterPro" id="IPR002878">
    <property type="entry name" value="ChsH2_C"/>
</dbReference>
<dbReference type="Gene3D" id="6.10.30.10">
    <property type="match status" value="1"/>
</dbReference>
<accession>A0A317L8Q1</accession>
<name>A0A317L8Q1_9BACI</name>
<feature type="domain" description="ChsH2 C-terminal OB-fold" evidence="1">
    <location>
        <begin position="59"/>
        <end position="106"/>
    </location>
</feature>
<dbReference type="PANTHER" id="PTHR34075:SF5">
    <property type="entry name" value="BLR3430 PROTEIN"/>
    <property type="match status" value="1"/>
</dbReference>
<dbReference type="InterPro" id="IPR052513">
    <property type="entry name" value="Thioester_dehydratase-like"/>
</dbReference>
<organism evidence="3 4">
    <name type="scientific">Gracilibacillus dipsosauri</name>
    <dbReference type="NCBI Taxonomy" id="178340"/>
    <lineage>
        <taxon>Bacteria</taxon>
        <taxon>Bacillati</taxon>
        <taxon>Bacillota</taxon>
        <taxon>Bacilli</taxon>
        <taxon>Bacillales</taxon>
        <taxon>Bacillaceae</taxon>
        <taxon>Gracilibacillus</taxon>
    </lineage>
</organism>
<evidence type="ECO:0000313" key="4">
    <source>
        <dbReference type="Proteomes" id="UP000245624"/>
    </source>
</evidence>
<protein>
    <recommendedName>
        <fullName evidence="5">DNA-binding protein</fullName>
    </recommendedName>
</protein>
<dbReference type="InterPro" id="IPR022002">
    <property type="entry name" value="ChsH2_Znr"/>
</dbReference>
<dbReference type="AlphaFoldDB" id="A0A317L8Q1"/>
<dbReference type="EMBL" id="QGTD01000003">
    <property type="protein sequence ID" value="PWU70189.1"/>
    <property type="molecule type" value="Genomic_DNA"/>
</dbReference>
<feature type="domain" description="ChsH2 rubredoxin-like zinc ribbon" evidence="2">
    <location>
        <begin position="22"/>
        <end position="57"/>
    </location>
</feature>
<comment type="caution">
    <text evidence="3">The sequence shown here is derived from an EMBL/GenBank/DDBJ whole genome shotgun (WGS) entry which is preliminary data.</text>
</comment>
<keyword evidence="4" id="KW-1185">Reference proteome</keyword>
<sequence>MSSAPNISLPKPTITPISQPFWDNLKQKKLSLQVCQSCDKWIFYPRHHCPYCFGTSLVWREASGKAKIKSWSVVQRAGHPAWQERTPYVVGVVALEEGPSMLTHLWVDQKDLAYQKEVEISYEEINQHVLPFFKPRSIE</sequence>
<gene>
    <name evidence="3" type="ORF">DLJ74_01640</name>
</gene>
<reference evidence="3 4" key="1">
    <citation type="submission" date="2018-05" db="EMBL/GenBank/DDBJ databases">
        <title>Genomic analysis of Gracilibacillus dipsosauri DD1 reveals novel features of a salt-tolerant amylase.</title>
        <authorList>
            <person name="Deutch C.E."/>
            <person name="Yang S."/>
        </authorList>
    </citation>
    <scope>NUCLEOTIDE SEQUENCE [LARGE SCALE GENOMIC DNA]</scope>
    <source>
        <strain evidence="3 4">DD1</strain>
    </source>
</reference>